<evidence type="ECO:0000313" key="1">
    <source>
        <dbReference type="EMBL" id="SVD51382.1"/>
    </source>
</evidence>
<organism evidence="1">
    <name type="scientific">marine metagenome</name>
    <dbReference type="NCBI Taxonomy" id="408172"/>
    <lineage>
        <taxon>unclassified sequences</taxon>
        <taxon>metagenomes</taxon>
        <taxon>ecological metagenomes</taxon>
    </lineage>
</organism>
<dbReference type="AlphaFoldDB" id="A0A382VXX7"/>
<accession>A0A382VXX7</accession>
<name>A0A382VXX7_9ZZZZ</name>
<reference evidence="1" key="1">
    <citation type="submission" date="2018-05" db="EMBL/GenBank/DDBJ databases">
        <authorList>
            <person name="Lanie J.A."/>
            <person name="Ng W.-L."/>
            <person name="Kazmierczak K.M."/>
            <person name="Andrzejewski T.M."/>
            <person name="Davidsen T.M."/>
            <person name="Wayne K.J."/>
            <person name="Tettelin H."/>
            <person name="Glass J.I."/>
            <person name="Rusch D."/>
            <person name="Podicherti R."/>
            <person name="Tsui H.-C.T."/>
            <person name="Winkler M.E."/>
        </authorList>
    </citation>
    <scope>NUCLEOTIDE SEQUENCE</scope>
</reference>
<proteinExistence type="predicted"/>
<sequence>MKKRSEINITKHALERLDQRVRPKTWGAQNEYLSSRDNAERVLYTIVNRQELTLVEDKLPEGGGEFYDTRLRSYDGVIPLRFLIRENALVTLWATGGWRRVGSQS</sequence>
<gene>
    <name evidence="1" type="ORF">METZ01_LOCUS404236</name>
</gene>
<protein>
    <submittedName>
        <fullName evidence="1">Uncharacterized protein</fullName>
    </submittedName>
</protein>
<dbReference type="EMBL" id="UINC01155501">
    <property type="protein sequence ID" value="SVD51382.1"/>
    <property type="molecule type" value="Genomic_DNA"/>
</dbReference>